<keyword evidence="2" id="KW-0808">Transferase</keyword>
<feature type="binding site" evidence="6">
    <location>
        <position position="32"/>
    </location>
    <ligand>
        <name>ATP</name>
        <dbReference type="ChEBI" id="CHEBI:30616"/>
    </ligand>
</feature>
<dbReference type="AlphaFoldDB" id="A0AAW1VA89"/>
<dbReference type="PANTHER" id="PTHR24058">
    <property type="entry name" value="DUAL SPECIFICITY PROTEIN KINASE"/>
    <property type="match status" value="1"/>
</dbReference>
<dbReference type="SMART" id="SM00220">
    <property type="entry name" value="S_TKc"/>
    <property type="match status" value="1"/>
</dbReference>
<dbReference type="GO" id="GO:0005524">
    <property type="term" value="F:ATP binding"/>
    <property type="evidence" value="ECO:0007669"/>
    <property type="project" value="UniProtKB-UniRule"/>
</dbReference>
<dbReference type="GO" id="GO:0004674">
    <property type="term" value="F:protein serine/threonine kinase activity"/>
    <property type="evidence" value="ECO:0007669"/>
    <property type="project" value="UniProtKB-KW"/>
</dbReference>
<keyword evidence="1 7" id="KW-0723">Serine/threonine-protein kinase</keyword>
<keyword evidence="3 6" id="KW-0547">Nucleotide-binding</keyword>
<dbReference type="PROSITE" id="PS00108">
    <property type="entry name" value="PROTEIN_KINASE_ST"/>
    <property type="match status" value="1"/>
</dbReference>
<dbReference type="Proteomes" id="UP001431783">
    <property type="component" value="Unassembled WGS sequence"/>
</dbReference>
<dbReference type="Pfam" id="PF00069">
    <property type="entry name" value="Pkinase"/>
    <property type="match status" value="2"/>
</dbReference>
<comment type="caution">
    <text evidence="9">The sequence shown here is derived from an EMBL/GenBank/DDBJ whole genome shotgun (WGS) entry which is preliminary data.</text>
</comment>
<protein>
    <recommendedName>
        <fullName evidence="8">Protein kinase domain-containing protein</fullName>
    </recommendedName>
</protein>
<dbReference type="SUPFAM" id="SSF56112">
    <property type="entry name" value="Protein kinase-like (PK-like)"/>
    <property type="match status" value="1"/>
</dbReference>
<dbReference type="PROSITE" id="PS00107">
    <property type="entry name" value="PROTEIN_KINASE_ATP"/>
    <property type="match status" value="1"/>
</dbReference>
<evidence type="ECO:0000313" key="10">
    <source>
        <dbReference type="Proteomes" id="UP001431783"/>
    </source>
</evidence>
<dbReference type="InterPro" id="IPR008271">
    <property type="entry name" value="Ser/Thr_kinase_AS"/>
</dbReference>
<comment type="similarity">
    <text evidence="7">Belongs to the protein kinase superfamily.</text>
</comment>
<dbReference type="PANTHER" id="PTHR24058:SF28">
    <property type="entry name" value="SERINE_THREONINE-PROTEIN KINASE MINIBRAIN"/>
    <property type="match status" value="1"/>
</dbReference>
<dbReference type="Gene3D" id="1.10.510.10">
    <property type="entry name" value="Transferase(Phosphotransferase) domain 1"/>
    <property type="match status" value="1"/>
</dbReference>
<reference evidence="9 10" key="1">
    <citation type="submission" date="2023-03" db="EMBL/GenBank/DDBJ databases">
        <title>Genome insight into feeding habits of ladybird beetles.</title>
        <authorList>
            <person name="Li H.-S."/>
            <person name="Huang Y.-H."/>
            <person name="Pang H."/>
        </authorList>
    </citation>
    <scope>NUCLEOTIDE SEQUENCE [LARGE SCALE GENOMIC DNA]</scope>
    <source>
        <strain evidence="9">SYSU_2023b</strain>
        <tissue evidence="9">Whole body</tissue>
    </source>
</reference>
<evidence type="ECO:0000256" key="2">
    <source>
        <dbReference type="ARBA" id="ARBA00022679"/>
    </source>
</evidence>
<keyword evidence="4" id="KW-0418">Kinase</keyword>
<keyword evidence="5 6" id="KW-0067">ATP-binding</keyword>
<name>A0AAW1VA89_9CUCU</name>
<evidence type="ECO:0000256" key="3">
    <source>
        <dbReference type="ARBA" id="ARBA00022741"/>
    </source>
</evidence>
<dbReference type="InterPro" id="IPR000719">
    <property type="entry name" value="Prot_kinase_dom"/>
</dbReference>
<dbReference type="EMBL" id="JARQZJ010000122">
    <property type="protein sequence ID" value="KAK9888950.1"/>
    <property type="molecule type" value="Genomic_DNA"/>
</dbReference>
<gene>
    <name evidence="9" type="ORF">WA026_004234</name>
</gene>
<proteinExistence type="inferred from homology"/>
<organism evidence="9 10">
    <name type="scientific">Henosepilachna vigintioctopunctata</name>
    <dbReference type="NCBI Taxonomy" id="420089"/>
    <lineage>
        <taxon>Eukaryota</taxon>
        <taxon>Metazoa</taxon>
        <taxon>Ecdysozoa</taxon>
        <taxon>Arthropoda</taxon>
        <taxon>Hexapoda</taxon>
        <taxon>Insecta</taxon>
        <taxon>Pterygota</taxon>
        <taxon>Neoptera</taxon>
        <taxon>Endopterygota</taxon>
        <taxon>Coleoptera</taxon>
        <taxon>Polyphaga</taxon>
        <taxon>Cucujiformia</taxon>
        <taxon>Coccinelloidea</taxon>
        <taxon>Coccinellidae</taxon>
        <taxon>Epilachninae</taxon>
        <taxon>Epilachnini</taxon>
        <taxon>Henosepilachna</taxon>
    </lineage>
</organism>
<evidence type="ECO:0000259" key="8">
    <source>
        <dbReference type="PROSITE" id="PS50011"/>
    </source>
</evidence>
<evidence type="ECO:0000256" key="7">
    <source>
        <dbReference type="RuleBase" id="RU000304"/>
    </source>
</evidence>
<dbReference type="InterPro" id="IPR017441">
    <property type="entry name" value="Protein_kinase_ATP_BS"/>
</dbReference>
<accession>A0AAW1VA89</accession>
<feature type="domain" description="Protein kinase" evidence="8">
    <location>
        <begin position="1"/>
        <end position="283"/>
    </location>
</feature>
<evidence type="ECO:0000256" key="6">
    <source>
        <dbReference type="PROSITE-ProRule" id="PRU10141"/>
    </source>
</evidence>
<dbReference type="Gene3D" id="3.30.200.20">
    <property type="entry name" value="Phosphorylase Kinase, domain 1"/>
    <property type="match status" value="1"/>
</dbReference>
<dbReference type="PROSITE" id="PS50011">
    <property type="entry name" value="PROTEIN_KINASE_DOM"/>
    <property type="match status" value="1"/>
</dbReference>
<evidence type="ECO:0000313" key="9">
    <source>
        <dbReference type="EMBL" id="KAK9888950.1"/>
    </source>
</evidence>
<keyword evidence="10" id="KW-1185">Reference proteome</keyword>
<dbReference type="InterPro" id="IPR050494">
    <property type="entry name" value="Ser_Thr_dual-spec_kinase"/>
</dbReference>
<evidence type="ECO:0000256" key="4">
    <source>
        <dbReference type="ARBA" id="ARBA00022777"/>
    </source>
</evidence>
<evidence type="ECO:0000256" key="5">
    <source>
        <dbReference type="ARBA" id="ARBA00022840"/>
    </source>
</evidence>
<sequence>MRYCVRKLLGSGSFGKVVEAHDLQDKEQVAIKFIKTNNQHEKQSLKEIELLKFINKEKGSRFIDFSNRLVEHNQICNALHHLSDLQIIHGDLKLDNVLLTHPEAPTIKLTDFGSAFRSGEKVDPYVRARPYRSPEFILHSRIGVPTDMWSLGCILVEMFTADTLFTVRDSTAQINKFVEVLGMPPSSILDSSTRSTKFFEKTPGSDRYVLKKPRNGETYKAAGMRKMQDVLDIDLEGSMYEKGEDDDNFLYEYVDFIDLILLMLKYDPSERITPCEALNHKFFNSQEE</sequence>
<dbReference type="InterPro" id="IPR011009">
    <property type="entry name" value="Kinase-like_dom_sf"/>
</dbReference>
<evidence type="ECO:0000256" key="1">
    <source>
        <dbReference type="ARBA" id="ARBA00022527"/>
    </source>
</evidence>